<keyword evidence="9 12" id="KW-0418">Kinase</keyword>
<dbReference type="Pfam" id="PF00288">
    <property type="entry name" value="GHMP_kinases_N"/>
    <property type="match status" value="1"/>
</dbReference>
<dbReference type="NCBIfam" id="NF002288">
    <property type="entry name" value="PRK01212.1-4"/>
    <property type="match status" value="1"/>
</dbReference>
<evidence type="ECO:0000256" key="10">
    <source>
        <dbReference type="ARBA" id="ARBA00022840"/>
    </source>
</evidence>
<evidence type="ECO:0000256" key="9">
    <source>
        <dbReference type="ARBA" id="ARBA00022777"/>
    </source>
</evidence>
<keyword evidence="10" id="KW-0067">ATP-binding</keyword>
<keyword evidence="8" id="KW-0547">Nucleotide-binding</keyword>
<evidence type="ECO:0000256" key="6">
    <source>
        <dbReference type="ARBA" id="ARBA00022679"/>
    </source>
</evidence>
<dbReference type="NCBIfam" id="TIGR00191">
    <property type="entry name" value="thrB"/>
    <property type="match status" value="1"/>
</dbReference>
<dbReference type="EMBL" id="UOES01000120">
    <property type="protein sequence ID" value="VAW26598.1"/>
    <property type="molecule type" value="Genomic_DNA"/>
</dbReference>
<dbReference type="UniPathway" id="UPA00050">
    <property type="reaction ID" value="UER00064"/>
</dbReference>
<dbReference type="Gene3D" id="3.30.230.10">
    <property type="match status" value="1"/>
</dbReference>
<evidence type="ECO:0000256" key="5">
    <source>
        <dbReference type="ARBA" id="ARBA00022605"/>
    </source>
</evidence>
<evidence type="ECO:0000256" key="4">
    <source>
        <dbReference type="ARBA" id="ARBA00017858"/>
    </source>
</evidence>
<dbReference type="SUPFAM" id="SSF54211">
    <property type="entry name" value="Ribosomal protein S5 domain 2-like"/>
    <property type="match status" value="1"/>
</dbReference>
<gene>
    <name evidence="12" type="ORF">MNBD_BACTEROID06-1298</name>
</gene>
<dbReference type="InterPro" id="IPR000870">
    <property type="entry name" value="Homoserine_kinase"/>
</dbReference>
<dbReference type="AlphaFoldDB" id="A0A3B0U890"/>
<dbReference type="GO" id="GO:0009088">
    <property type="term" value="P:threonine biosynthetic process"/>
    <property type="evidence" value="ECO:0007669"/>
    <property type="project" value="UniProtKB-UniPathway"/>
</dbReference>
<dbReference type="SUPFAM" id="SSF55060">
    <property type="entry name" value="GHMP Kinase, C-terminal domain"/>
    <property type="match status" value="1"/>
</dbReference>
<dbReference type="InterPro" id="IPR036554">
    <property type="entry name" value="GHMP_kinase_C_sf"/>
</dbReference>
<comment type="pathway">
    <text evidence="1">Amino-acid biosynthesis; L-threonine biosynthesis; L-threonine from L-aspartate: step 4/5.</text>
</comment>
<dbReference type="PANTHER" id="PTHR20861">
    <property type="entry name" value="HOMOSERINE/4-DIPHOSPHOCYTIDYL-2-C-METHYL-D-ERYTHRITOL KINASE"/>
    <property type="match status" value="1"/>
</dbReference>
<dbReference type="PANTHER" id="PTHR20861:SF1">
    <property type="entry name" value="HOMOSERINE KINASE"/>
    <property type="match status" value="1"/>
</dbReference>
<dbReference type="InterPro" id="IPR014721">
    <property type="entry name" value="Ribsml_uS5_D2-typ_fold_subgr"/>
</dbReference>
<evidence type="ECO:0000256" key="2">
    <source>
        <dbReference type="ARBA" id="ARBA00007370"/>
    </source>
</evidence>
<keyword evidence="5" id="KW-0028">Amino-acid biosynthesis</keyword>
<comment type="similarity">
    <text evidence="2">Belongs to the GHMP kinase family. Homoserine kinase subfamily.</text>
</comment>
<evidence type="ECO:0000256" key="3">
    <source>
        <dbReference type="ARBA" id="ARBA00012078"/>
    </source>
</evidence>
<evidence type="ECO:0000256" key="1">
    <source>
        <dbReference type="ARBA" id="ARBA00005015"/>
    </source>
</evidence>
<evidence type="ECO:0000313" key="12">
    <source>
        <dbReference type="EMBL" id="VAW26598.1"/>
    </source>
</evidence>
<dbReference type="InterPro" id="IPR006204">
    <property type="entry name" value="GHMP_kinase_N_dom"/>
</dbReference>
<keyword evidence="6 12" id="KW-0808">Transferase</keyword>
<evidence type="ECO:0000256" key="7">
    <source>
        <dbReference type="ARBA" id="ARBA00022697"/>
    </source>
</evidence>
<name>A0A3B0U890_9ZZZZ</name>
<proteinExistence type="inferred from homology"/>
<protein>
    <recommendedName>
        <fullName evidence="4">Homoserine kinase</fullName>
        <ecNumber evidence="3">2.7.1.39</ecNumber>
    </recommendedName>
</protein>
<accession>A0A3B0U890</accession>
<dbReference type="Gene3D" id="3.30.70.890">
    <property type="entry name" value="GHMP kinase, C-terminal domain"/>
    <property type="match status" value="1"/>
</dbReference>
<keyword evidence="7" id="KW-0791">Threonine biosynthesis</keyword>
<dbReference type="GO" id="GO:0005524">
    <property type="term" value="F:ATP binding"/>
    <property type="evidence" value="ECO:0007669"/>
    <property type="project" value="UniProtKB-KW"/>
</dbReference>
<dbReference type="EC" id="2.7.1.39" evidence="3"/>
<evidence type="ECO:0000256" key="8">
    <source>
        <dbReference type="ARBA" id="ARBA00022741"/>
    </source>
</evidence>
<dbReference type="InterPro" id="IPR006203">
    <property type="entry name" value="GHMP_knse_ATP-bd_CS"/>
</dbReference>
<dbReference type="PRINTS" id="PR00958">
    <property type="entry name" value="HOMSERKINASE"/>
</dbReference>
<feature type="domain" description="GHMP kinase N-terminal" evidence="11">
    <location>
        <begin position="66"/>
        <end position="150"/>
    </location>
</feature>
<dbReference type="GO" id="GO:0004413">
    <property type="term" value="F:homoserine kinase activity"/>
    <property type="evidence" value="ECO:0007669"/>
    <property type="project" value="UniProtKB-EC"/>
</dbReference>
<evidence type="ECO:0000259" key="11">
    <source>
        <dbReference type="Pfam" id="PF00288"/>
    </source>
</evidence>
<feature type="non-terminal residue" evidence="12">
    <location>
        <position position="249"/>
    </location>
</feature>
<dbReference type="InterPro" id="IPR020568">
    <property type="entry name" value="Ribosomal_Su5_D2-typ_SF"/>
</dbReference>
<dbReference type="PROSITE" id="PS00627">
    <property type="entry name" value="GHMP_KINASES_ATP"/>
    <property type="match status" value="1"/>
</dbReference>
<sequence>MISNKIKVFAPASIANVSCGFDIFGFAIPDLGDFVEVWFNNAGKLIIESISGADGLPTEPELNVTTVAAQALLDAVGEKRGLSFNIQKTVKPGSGLGSSSSAAVAGAFAVNELLGNPFTRKELLPFAGAGEKLASNQLHFDNVAPSLLGGFCVVRSNVEMDVLSINYPKDLWIVAAHPQVEIKTKEAKRMLGQTMPISNAVIQWGNVAGIVLALTTNDYDLLGRSMVDMLAESKRSKLIPHYDEAKKAT</sequence>
<reference evidence="12" key="1">
    <citation type="submission" date="2018-06" db="EMBL/GenBank/DDBJ databases">
        <authorList>
            <person name="Zhirakovskaya E."/>
        </authorList>
    </citation>
    <scope>NUCLEOTIDE SEQUENCE</scope>
</reference>
<organism evidence="12">
    <name type="scientific">hydrothermal vent metagenome</name>
    <dbReference type="NCBI Taxonomy" id="652676"/>
    <lineage>
        <taxon>unclassified sequences</taxon>
        <taxon>metagenomes</taxon>
        <taxon>ecological metagenomes</taxon>
    </lineage>
</organism>